<evidence type="ECO:0000256" key="6">
    <source>
        <dbReference type="ARBA" id="ARBA00024207"/>
    </source>
</evidence>
<evidence type="ECO:0000256" key="4">
    <source>
        <dbReference type="ARBA" id="ARBA00022741"/>
    </source>
</evidence>
<evidence type="ECO:0000313" key="8">
    <source>
        <dbReference type="Proteomes" id="UP000231246"/>
    </source>
</evidence>
<keyword evidence="2" id="KW-1277">Toxin-antitoxin system</keyword>
<evidence type="ECO:0000256" key="5">
    <source>
        <dbReference type="ARBA" id="ARBA00022801"/>
    </source>
</evidence>
<keyword evidence="1" id="KW-0597">Phosphoprotein</keyword>
<reference evidence="7 8" key="1">
    <citation type="submission" date="2017-09" db="EMBL/GenBank/DDBJ databases">
        <title>Depth-based differentiation of microbial function through sediment-hosted aquifers and enrichment of novel symbionts in the deep terrestrial subsurface.</title>
        <authorList>
            <person name="Probst A.J."/>
            <person name="Ladd B."/>
            <person name="Jarett J.K."/>
            <person name="Geller-Mcgrath D.E."/>
            <person name="Sieber C.M."/>
            <person name="Emerson J.B."/>
            <person name="Anantharaman K."/>
            <person name="Thomas B.C."/>
            <person name="Malmstrom R."/>
            <person name="Stieglmeier M."/>
            <person name="Klingl A."/>
            <person name="Woyke T."/>
            <person name="Ryan C.M."/>
            <person name="Banfield J.F."/>
        </authorList>
    </citation>
    <scope>NUCLEOTIDE SEQUENCE [LARGE SCALE GENOMIC DNA]</scope>
    <source>
        <strain evidence="7">CG22_combo_CG10-13_8_21_14_all_38_20</strain>
    </source>
</reference>
<proteinExistence type="inferred from homology"/>
<evidence type="ECO:0008006" key="9">
    <source>
        <dbReference type="Google" id="ProtNLM"/>
    </source>
</evidence>
<evidence type="ECO:0000313" key="7">
    <source>
        <dbReference type="EMBL" id="PIP61925.1"/>
    </source>
</evidence>
<dbReference type="InterPro" id="IPR037038">
    <property type="entry name" value="HepT-like_sf"/>
</dbReference>
<dbReference type="Proteomes" id="UP000231246">
    <property type="component" value="Unassembled WGS sequence"/>
</dbReference>
<keyword evidence="4" id="KW-0547">Nucleotide-binding</keyword>
<dbReference type="Pfam" id="PF01934">
    <property type="entry name" value="HepT-like"/>
    <property type="match status" value="1"/>
</dbReference>
<dbReference type="PANTHER" id="PTHR34139">
    <property type="entry name" value="UPF0331 PROTEIN MJ0127"/>
    <property type="match status" value="1"/>
</dbReference>
<keyword evidence="3" id="KW-0540">Nuclease</keyword>
<dbReference type="GO" id="GO:0016787">
    <property type="term" value="F:hydrolase activity"/>
    <property type="evidence" value="ECO:0007669"/>
    <property type="project" value="UniProtKB-KW"/>
</dbReference>
<dbReference type="GO" id="GO:0000166">
    <property type="term" value="F:nucleotide binding"/>
    <property type="evidence" value="ECO:0007669"/>
    <property type="project" value="UniProtKB-KW"/>
</dbReference>
<comment type="caution">
    <text evidence="7">The sequence shown here is derived from an EMBL/GenBank/DDBJ whole genome shotgun (WGS) entry which is preliminary data.</text>
</comment>
<dbReference type="EMBL" id="PCTA01000010">
    <property type="protein sequence ID" value="PIP61925.1"/>
    <property type="molecule type" value="Genomic_DNA"/>
</dbReference>
<dbReference type="AlphaFoldDB" id="A0A2H0BW72"/>
<sequence length="107" mass="12603">MKIATPYIENILDSIVQIEKYLTEIKYDKKSFLENIEKQDAVIRRLEVIGEATKRLEEDYKSQFPNVPWKNMAGMRDVLIHDYDEVDIDLVWDTVSKDLVVLKEAIK</sequence>
<name>A0A2H0BW72_9BACT</name>
<organism evidence="7 8">
    <name type="scientific">Candidatus Roizmanbacteria bacterium CG22_combo_CG10-13_8_21_14_all_38_20</name>
    <dbReference type="NCBI Taxonomy" id="1974862"/>
    <lineage>
        <taxon>Bacteria</taxon>
        <taxon>Candidatus Roizmaniibacteriota</taxon>
    </lineage>
</organism>
<dbReference type="InterPro" id="IPR051813">
    <property type="entry name" value="HepT_RNase_toxin"/>
</dbReference>
<evidence type="ECO:0000256" key="1">
    <source>
        <dbReference type="ARBA" id="ARBA00022553"/>
    </source>
</evidence>
<dbReference type="Gene3D" id="1.20.120.580">
    <property type="entry name" value="bsu32300-like"/>
    <property type="match status" value="1"/>
</dbReference>
<keyword evidence="5" id="KW-0378">Hydrolase</keyword>
<evidence type="ECO:0000256" key="3">
    <source>
        <dbReference type="ARBA" id="ARBA00022722"/>
    </source>
</evidence>
<dbReference type="PANTHER" id="PTHR34139:SF1">
    <property type="entry name" value="RNASE MJ1380-RELATED"/>
    <property type="match status" value="1"/>
</dbReference>
<accession>A0A2H0BW72</accession>
<gene>
    <name evidence="7" type="ORF">COW99_01730</name>
</gene>
<comment type="similarity">
    <text evidence="6">Belongs to the HepT RNase toxin family.</text>
</comment>
<dbReference type="InterPro" id="IPR008201">
    <property type="entry name" value="HepT-like"/>
</dbReference>
<protein>
    <recommendedName>
        <fullName evidence="9">DUF86 domain-containing protein</fullName>
    </recommendedName>
</protein>
<dbReference type="GO" id="GO:0004540">
    <property type="term" value="F:RNA nuclease activity"/>
    <property type="evidence" value="ECO:0007669"/>
    <property type="project" value="InterPro"/>
</dbReference>
<evidence type="ECO:0000256" key="2">
    <source>
        <dbReference type="ARBA" id="ARBA00022649"/>
    </source>
</evidence>
<dbReference type="GO" id="GO:0110001">
    <property type="term" value="C:toxin-antitoxin complex"/>
    <property type="evidence" value="ECO:0007669"/>
    <property type="project" value="InterPro"/>
</dbReference>